<dbReference type="GO" id="GO:0016746">
    <property type="term" value="F:acyltransferase activity"/>
    <property type="evidence" value="ECO:0007669"/>
    <property type="project" value="UniProtKB-KW"/>
</dbReference>
<dbReference type="Pfam" id="PF00132">
    <property type="entry name" value="Hexapep"/>
    <property type="match status" value="1"/>
</dbReference>
<comment type="caution">
    <text evidence="3">The sequence shown here is derived from an EMBL/GenBank/DDBJ whole genome shotgun (WGS) entry which is preliminary data.</text>
</comment>
<comment type="similarity">
    <text evidence="1">Belongs to the transferase hexapeptide repeat family.</text>
</comment>
<proteinExistence type="inferred from homology"/>
<dbReference type="InterPro" id="IPR001451">
    <property type="entry name" value="Hexapep"/>
</dbReference>
<dbReference type="InterPro" id="IPR051159">
    <property type="entry name" value="Hexapeptide_acetyltransf"/>
</dbReference>
<evidence type="ECO:0000313" key="4">
    <source>
        <dbReference type="Proteomes" id="UP001268542"/>
    </source>
</evidence>
<dbReference type="Gene3D" id="2.160.10.10">
    <property type="entry name" value="Hexapeptide repeat proteins"/>
    <property type="match status" value="2"/>
</dbReference>
<name>A0ABU3PTY3_9ACTN</name>
<sequence>MPQLPSPLARRLLDGPVRRVVADALHSTRRLVEWYGAIAPGTRAAARFGAFGPGSCIAFPVATLFGAAAIHLGRDTLVGRSCTLTVGYGIGSPLPERGLVIGDRCVIGARSTITAHDSVTLGDDVWFGQGVFVSDASHGYQDPDVPVGLQVGTHQPVVVGDGSWVGHHAILLPGTRLGRNVVVAAGAVVRGEVPDHSVVAGVPARVVRRLEPRVGWVGREPDDVREVRRHADVVAYLTTGHGADGASSTG</sequence>
<keyword evidence="3" id="KW-0012">Acyltransferase</keyword>
<dbReference type="EMBL" id="JAVYII010000002">
    <property type="protein sequence ID" value="MDT9592260.1"/>
    <property type="molecule type" value="Genomic_DNA"/>
</dbReference>
<keyword evidence="4" id="KW-1185">Reference proteome</keyword>
<accession>A0ABU3PTY3</accession>
<dbReference type="Pfam" id="PF14602">
    <property type="entry name" value="Hexapep_2"/>
    <property type="match status" value="1"/>
</dbReference>
<dbReference type="CDD" id="cd04647">
    <property type="entry name" value="LbH_MAT_like"/>
    <property type="match status" value="1"/>
</dbReference>
<dbReference type="InterPro" id="IPR011004">
    <property type="entry name" value="Trimer_LpxA-like_sf"/>
</dbReference>
<protein>
    <submittedName>
        <fullName evidence="3">Acyltransferase</fullName>
        <ecNumber evidence="3">2.3.1.-</ecNumber>
    </submittedName>
</protein>
<evidence type="ECO:0000256" key="1">
    <source>
        <dbReference type="ARBA" id="ARBA00007274"/>
    </source>
</evidence>
<dbReference type="SUPFAM" id="SSF51161">
    <property type="entry name" value="Trimeric LpxA-like enzymes"/>
    <property type="match status" value="1"/>
</dbReference>
<dbReference type="EC" id="2.3.1.-" evidence="3"/>
<gene>
    <name evidence="3" type="ORF">RDV89_04235</name>
</gene>
<evidence type="ECO:0000313" key="3">
    <source>
        <dbReference type="EMBL" id="MDT9592260.1"/>
    </source>
</evidence>
<dbReference type="PANTHER" id="PTHR23416">
    <property type="entry name" value="SIALIC ACID SYNTHASE-RELATED"/>
    <property type="match status" value="1"/>
</dbReference>
<reference evidence="3 4" key="1">
    <citation type="submission" date="2023-08" db="EMBL/GenBank/DDBJ databases">
        <title>Nocardioides seae sp. nov., a bacterium isolated from a soil.</title>
        <authorList>
            <person name="Wang X."/>
        </authorList>
    </citation>
    <scope>NUCLEOTIDE SEQUENCE [LARGE SCALE GENOMIC DNA]</scope>
    <source>
        <strain evidence="3 4">YZH12</strain>
    </source>
</reference>
<organism evidence="3 4">
    <name type="scientific">Nocardioides imazamoxiresistens</name>
    <dbReference type="NCBI Taxonomy" id="3231893"/>
    <lineage>
        <taxon>Bacteria</taxon>
        <taxon>Bacillati</taxon>
        <taxon>Actinomycetota</taxon>
        <taxon>Actinomycetes</taxon>
        <taxon>Propionibacteriales</taxon>
        <taxon>Nocardioidaceae</taxon>
        <taxon>Nocardioides</taxon>
    </lineage>
</organism>
<dbReference type="RefSeq" id="WP_315731608.1">
    <property type="nucleotide sequence ID" value="NZ_JAVYII010000002.1"/>
</dbReference>
<dbReference type="Proteomes" id="UP001268542">
    <property type="component" value="Unassembled WGS sequence"/>
</dbReference>
<keyword evidence="2 3" id="KW-0808">Transferase</keyword>
<dbReference type="PANTHER" id="PTHR23416:SF23">
    <property type="entry name" value="ACETYLTRANSFERASE C18B11.09C-RELATED"/>
    <property type="match status" value="1"/>
</dbReference>
<evidence type="ECO:0000256" key="2">
    <source>
        <dbReference type="ARBA" id="ARBA00022679"/>
    </source>
</evidence>